<evidence type="ECO:0000313" key="2">
    <source>
        <dbReference type="EMBL" id="QPJ62019.1"/>
    </source>
</evidence>
<name>A0A7T0BW57_9BACT</name>
<dbReference type="KEGG" id="nli:G3M70_09090"/>
<dbReference type="PANTHER" id="PTHR34819:SF3">
    <property type="entry name" value="CELL SURFACE PROTEIN"/>
    <property type="match status" value="1"/>
</dbReference>
<reference evidence="2 3" key="1">
    <citation type="submission" date="2020-02" db="EMBL/GenBank/DDBJ databases">
        <title>Genomic and physiological characterization of two novel Nitrospinaceae genera.</title>
        <authorList>
            <person name="Mueller A.J."/>
            <person name="Jung M.-Y."/>
            <person name="Strachan C.R."/>
            <person name="Herbold C.W."/>
            <person name="Kirkegaard R.H."/>
            <person name="Daims H."/>
        </authorList>
    </citation>
    <scope>NUCLEOTIDE SEQUENCE [LARGE SCALE GENOMIC DNA]</scope>
    <source>
        <strain evidence="2">EB</strain>
    </source>
</reference>
<dbReference type="InterPro" id="IPR013783">
    <property type="entry name" value="Ig-like_fold"/>
</dbReference>
<dbReference type="InterPro" id="IPR001434">
    <property type="entry name" value="OmcB-like_DUF11"/>
</dbReference>
<dbReference type="InterPro" id="IPR051172">
    <property type="entry name" value="Chlamydia_OmcB"/>
</dbReference>
<organism evidence="2 3">
    <name type="scientific">Candidatus Nitronauta litoralis</name>
    <dbReference type="NCBI Taxonomy" id="2705533"/>
    <lineage>
        <taxon>Bacteria</taxon>
        <taxon>Pseudomonadati</taxon>
        <taxon>Nitrospinota/Tectimicrobiota group</taxon>
        <taxon>Nitrospinota</taxon>
        <taxon>Nitrospinia</taxon>
        <taxon>Nitrospinales</taxon>
        <taxon>Nitrospinaceae</taxon>
        <taxon>Candidatus Nitronauta</taxon>
    </lineage>
</organism>
<accession>A0A7T0BW57</accession>
<feature type="domain" description="DUF11" evidence="1">
    <location>
        <begin position="315"/>
        <end position="411"/>
    </location>
</feature>
<dbReference type="InterPro" id="IPR047589">
    <property type="entry name" value="DUF11_rpt"/>
</dbReference>
<dbReference type="NCBIfam" id="TIGR01451">
    <property type="entry name" value="B_ant_repeat"/>
    <property type="match status" value="2"/>
</dbReference>
<gene>
    <name evidence="2" type="ORF">G3M70_09090</name>
</gene>
<sequence>MRNRSLALVTILALALIGFGVPIGAIAETEEGSQTYHGPPLPPKTKGDCYFPHSPCQEDYIPSPVESEPRAASFDGNGWGTQSIGYNIFIEKHFPKRVYSGQPYEYTIEVTNLSDVALENVNIIETFPKSFKVLSTDPAIYNTSGEKVAWALGQMGPKEKRIITVRGMAENGDSVPCCTQANFKHPDLCLATEVVDPGLLLNVSAPQEVLRCDVIPLEFVVQNSGQTDMNNVVILPNIPGDTSPEGKPLMLNAGDLAPGEKKTIRTVVDSQAAGAYTFSGIGQGIPAILYEGAEAKSTVQVDSGSVNVKVLNPELKVTATTGGRDKQIIGRTIDYNFEVTNTGDGNADGSTLVATIPSNASFRSASDNGSKSGSSVSWDLGSIRPGGTRNVTMTLVATSAGSAGANASVEGVCVNTASAAASLPVVGVPALLLEAIDSVDPLEIGDSTQYEIRVTNQGNGPATNIRLTGSFEDMRYITSQGHTPIENTDKSLTFGSFSLEPKQTVSWVIQLEAAAVGDQRFKIIMNSDQLTRPVEETESTTIY</sequence>
<dbReference type="Proteomes" id="UP000594688">
    <property type="component" value="Chromosome"/>
</dbReference>
<dbReference type="Gene3D" id="2.60.40.10">
    <property type="entry name" value="Immunoglobulins"/>
    <property type="match status" value="2"/>
</dbReference>
<evidence type="ECO:0000259" key="1">
    <source>
        <dbReference type="Pfam" id="PF01345"/>
    </source>
</evidence>
<proteinExistence type="predicted"/>
<dbReference type="Pfam" id="PF01345">
    <property type="entry name" value="DUF11"/>
    <property type="match status" value="2"/>
</dbReference>
<dbReference type="PANTHER" id="PTHR34819">
    <property type="entry name" value="LARGE CYSTEINE-RICH PERIPLASMIC PROTEIN OMCB"/>
    <property type="match status" value="1"/>
</dbReference>
<feature type="domain" description="DUF11" evidence="1">
    <location>
        <begin position="96"/>
        <end position="169"/>
    </location>
</feature>
<evidence type="ECO:0000313" key="3">
    <source>
        <dbReference type="Proteomes" id="UP000594688"/>
    </source>
</evidence>
<dbReference type="EMBL" id="CP048685">
    <property type="protein sequence ID" value="QPJ62019.1"/>
    <property type="molecule type" value="Genomic_DNA"/>
</dbReference>
<dbReference type="AlphaFoldDB" id="A0A7T0BW57"/>
<protein>
    <submittedName>
        <fullName evidence="2">DUF11 domain-containing protein</fullName>
    </submittedName>
</protein>